<evidence type="ECO:0000313" key="1">
    <source>
        <dbReference type="EMBL" id="CRL92456.1"/>
    </source>
</evidence>
<dbReference type="EMBL" id="CVTF01000096">
    <property type="protein sequence ID" value="CRL92456.1"/>
    <property type="molecule type" value="Genomic_DNA"/>
</dbReference>
<sequence>MCYLKPTLGLIKWSDIRIRQPIFFSDGIANLSLTCVQNKAVNAKRNSVGVPAT</sequence>
<dbReference type="AlphaFoldDB" id="A0A0H5DMB7"/>
<proteinExistence type="predicted"/>
<evidence type="ECO:0000313" key="2">
    <source>
        <dbReference type="Proteomes" id="UP000182715"/>
    </source>
</evidence>
<organism evidence="1 2">
    <name type="scientific">Neisseria meningitidis serogroup B</name>
    <dbReference type="NCBI Taxonomy" id="491"/>
    <lineage>
        <taxon>Bacteria</taxon>
        <taxon>Pseudomonadati</taxon>
        <taxon>Pseudomonadota</taxon>
        <taxon>Betaproteobacteria</taxon>
        <taxon>Neisseriales</taxon>
        <taxon>Neisseriaceae</taxon>
        <taxon>Neisseria</taxon>
    </lineage>
</organism>
<dbReference type="Proteomes" id="UP000182715">
    <property type="component" value="Unassembled WGS sequence"/>
</dbReference>
<protein>
    <submittedName>
        <fullName evidence="1">Uncharacterized protein</fullName>
    </submittedName>
</protein>
<accession>A0A0H5DMB7</accession>
<reference evidence="1 2" key="1">
    <citation type="submission" date="2014-11" db="EMBL/GenBank/DDBJ databases">
        <authorList>
            <person name="Diene M.Seydina."/>
        </authorList>
    </citation>
    <scope>NUCLEOTIDE SEQUENCE [LARGE SCALE GENOMIC DNA]</scope>
    <source>
        <strain evidence="1 2">Neisseria meningitidis CHUV</strain>
    </source>
</reference>
<name>A0A0H5DMB7_NEIMI</name>